<feature type="region of interest" description="Disordered" evidence="1">
    <location>
        <begin position="181"/>
        <end position="212"/>
    </location>
</feature>
<keyword evidence="3" id="KW-1185">Reference proteome</keyword>
<dbReference type="AlphaFoldDB" id="A0A9X3SHC7"/>
<reference evidence="2" key="1">
    <citation type="submission" date="2021-10" db="EMBL/GenBank/DDBJ databases">
        <title>Streptomonospora sp. nov., isolated from mangrove soil.</title>
        <authorList>
            <person name="Chen X."/>
            <person name="Ge X."/>
            <person name="Liu W."/>
        </authorList>
    </citation>
    <scope>NUCLEOTIDE SEQUENCE</scope>
    <source>
        <strain evidence="2">S1-112</strain>
    </source>
</reference>
<dbReference type="RefSeq" id="WP_270072405.1">
    <property type="nucleotide sequence ID" value="NZ_JAJAQC010000017.1"/>
</dbReference>
<sequence>MAKENGHPTTKAGDLSAALADLEKAVKAWEASRDTLAELHVTSGRLLSHLLNDTRNTPGLGVALSRANGAAHTATSDMPARVLGQDGPALLEWAATPEEALKTRRPKVRTEQVRQAVARLDASREAMDKHIRVIRGAESDIAGYENGRTGLESILRSGLPQVGTVGEAAVSIKSALKFPPAEKRATTTPRTATIAPARRREPGGAHRRRFGR</sequence>
<gene>
    <name evidence="2" type="ORF">LG943_12450</name>
</gene>
<organism evidence="2 3">
    <name type="scientific">Streptomonospora mangrovi</name>
    <dbReference type="NCBI Taxonomy" id="2883123"/>
    <lineage>
        <taxon>Bacteria</taxon>
        <taxon>Bacillati</taxon>
        <taxon>Actinomycetota</taxon>
        <taxon>Actinomycetes</taxon>
        <taxon>Streptosporangiales</taxon>
        <taxon>Nocardiopsidaceae</taxon>
        <taxon>Streptomonospora</taxon>
    </lineage>
</organism>
<dbReference type="Proteomes" id="UP001140076">
    <property type="component" value="Unassembled WGS sequence"/>
</dbReference>
<evidence type="ECO:0000313" key="3">
    <source>
        <dbReference type="Proteomes" id="UP001140076"/>
    </source>
</evidence>
<proteinExistence type="predicted"/>
<evidence type="ECO:0000256" key="1">
    <source>
        <dbReference type="SAM" id="MobiDB-lite"/>
    </source>
</evidence>
<evidence type="ECO:0000313" key="2">
    <source>
        <dbReference type="EMBL" id="MDA0565124.1"/>
    </source>
</evidence>
<protein>
    <submittedName>
        <fullName evidence="2">Uncharacterized protein</fullName>
    </submittedName>
</protein>
<accession>A0A9X3SHC7</accession>
<name>A0A9X3SHC7_9ACTN</name>
<dbReference type="EMBL" id="JAJAQC010000017">
    <property type="protein sequence ID" value="MDA0565124.1"/>
    <property type="molecule type" value="Genomic_DNA"/>
</dbReference>
<feature type="compositionally biased region" description="Low complexity" evidence="1">
    <location>
        <begin position="186"/>
        <end position="196"/>
    </location>
</feature>
<comment type="caution">
    <text evidence="2">The sequence shown here is derived from an EMBL/GenBank/DDBJ whole genome shotgun (WGS) entry which is preliminary data.</text>
</comment>